<dbReference type="PANTHER" id="PTHR46890">
    <property type="entry name" value="NON-LTR RETROLELEMENT REVERSE TRANSCRIPTASE-LIKE PROTEIN-RELATED"/>
    <property type="match status" value="1"/>
</dbReference>
<name>A0ABD3S5P8_9LAMI</name>
<proteinExistence type="predicted"/>
<dbReference type="Proteomes" id="UP001634393">
    <property type="component" value="Unassembled WGS sequence"/>
</dbReference>
<keyword evidence="3" id="KW-1185">Reference proteome</keyword>
<evidence type="ECO:0000313" key="3">
    <source>
        <dbReference type="Proteomes" id="UP001634393"/>
    </source>
</evidence>
<dbReference type="AlphaFoldDB" id="A0ABD3S5P8"/>
<sequence>MFPSFLQRTSKTQLNLNHLPMPQGGKKSSSLFFFSSCNPMRTLAWNWTSWVLKPDILFLSEIKTSSTFHVTRILNIVALHNQTFVPAVNSAGGLCLAWKNSLNIQISELDHYFINAFITIDPNTQPWQFTGIKMPYPLDLENLFPNIMEAEENENLCTIPTPKEFKQVIFSFASEKSPGPDGLLALFYKHFWSTIGTTLIQVVQHFFRTGYMLQALNHTFVTLRVFFLYSLLHKIPNACRVDQFRPISLCNISYKVISKIIANRLKPLLQRFISPNQMAFVEGRTINENSIISHEIIHYLHTRRGKKGFCAIKIDLSKAYDRVEWSLLFCILKHLGICSKFINWIKQCISTCSFSFLINGDPLSPYLFILYTELLSRLLIKEENNGKFKGVIVARTCLTISHILYADDLVIYWKSFTHFSRNVEISFKNDLVSRFNINECDHKTKHLGLTFCKLKSKSKAFNEIISNLQLKLKGWKSKNLSQAGRGILVKSVAQSLPVYPMSTFLLPKTICYTLDKIMRKFWWGSNANGNSLMLKSWSSICLPKSKGGLGLHRTEDFNRALVAKLTWKVASNETKLWPAGIVEEIKVFSDCWPHWHFIVTVRNANSAAHNLVTWAFSLKWTEHFSPSNIPTTVFCDGGYPLVNWLNFSS</sequence>
<dbReference type="CDD" id="cd01650">
    <property type="entry name" value="RT_nLTR_like"/>
    <property type="match status" value="1"/>
</dbReference>
<evidence type="ECO:0000259" key="1">
    <source>
        <dbReference type="PROSITE" id="PS50878"/>
    </source>
</evidence>
<dbReference type="EMBL" id="JBJXBP010000007">
    <property type="protein sequence ID" value="KAL3819819.1"/>
    <property type="molecule type" value="Genomic_DNA"/>
</dbReference>
<reference evidence="2 3" key="1">
    <citation type="submission" date="2024-12" db="EMBL/GenBank/DDBJ databases">
        <title>The unique morphological basis and parallel evolutionary history of personate flowers in Penstemon.</title>
        <authorList>
            <person name="Depatie T.H."/>
            <person name="Wessinger C.A."/>
        </authorList>
    </citation>
    <scope>NUCLEOTIDE SEQUENCE [LARGE SCALE GENOMIC DNA]</scope>
    <source>
        <strain evidence="2">WTNN_2</strain>
        <tissue evidence="2">Leaf</tissue>
    </source>
</reference>
<comment type="caution">
    <text evidence="2">The sequence shown here is derived from an EMBL/GenBank/DDBJ whole genome shotgun (WGS) entry which is preliminary data.</text>
</comment>
<dbReference type="InterPro" id="IPR052343">
    <property type="entry name" value="Retrotransposon-Effector_Assoc"/>
</dbReference>
<organism evidence="2 3">
    <name type="scientific">Penstemon smallii</name>
    <dbReference type="NCBI Taxonomy" id="265156"/>
    <lineage>
        <taxon>Eukaryota</taxon>
        <taxon>Viridiplantae</taxon>
        <taxon>Streptophyta</taxon>
        <taxon>Embryophyta</taxon>
        <taxon>Tracheophyta</taxon>
        <taxon>Spermatophyta</taxon>
        <taxon>Magnoliopsida</taxon>
        <taxon>eudicotyledons</taxon>
        <taxon>Gunneridae</taxon>
        <taxon>Pentapetalae</taxon>
        <taxon>asterids</taxon>
        <taxon>lamiids</taxon>
        <taxon>Lamiales</taxon>
        <taxon>Plantaginaceae</taxon>
        <taxon>Cheloneae</taxon>
        <taxon>Penstemon</taxon>
    </lineage>
</organism>
<protein>
    <recommendedName>
        <fullName evidence="1">Reverse transcriptase domain-containing protein</fullName>
    </recommendedName>
</protein>
<gene>
    <name evidence="2" type="ORF">ACJIZ3_005724</name>
</gene>
<feature type="domain" description="Reverse transcriptase" evidence="1">
    <location>
        <begin position="216"/>
        <end position="465"/>
    </location>
</feature>
<evidence type="ECO:0000313" key="2">
    <source>
        <dbReference type="EMBL" id="KAL3819819.1"/>
    </source>
</evidence>
<dbReference type="Pfam" id="PF00078">
    <property type="entry name" value="RVT_1"/>
    <property type="match status" value="1"/>
</dbReference>
<dbReference type="SUPFAM" id="SSF56672">
    <property type="entry name" value="DNA/RNA polymerases"/>
    <property type="match status" value="1"/>
</dbReference>
<dbReference type="PROSITE" id="PS50878">
    <property type="entry name" value="RT_POL"/>
    <property type="match status" value="1"/>
</dbReference>
<dbReference type="PANTHER" id="PTHR46890:SF48">
    <property type="entry name" value="RNA-DIRECTED DNA POLYMERASE"/>
    <property type="match status" value="1"/>
</dbReference>
<dbReference type="InterPro" id="IPR000477">
    <property type="entry name" value="RT_dom"/>
</dbReference>
<accession>A0ABD3S5P8</accession>
<dbReference type="InterPro" id="IPR043502">
    <property type="entry name" value="DNA/RNA_pol_sf"/>
</dbReference>